<dbReference type="GO" id="GO:0008270">
    <property type="term" value="F:zinc ion binding"/>
    <property type="evidence" value="ECO:0007669"/>
    <property type="project" value="UniProtKB-KW"/>
</dbReference>
<dbReference type="InterPro" id="IPR036457">
    <property type="entry name" value="PPM-type-like_dom_sf"/>
</dbReference>
<evidence type="ECO:0000313" key="8">
    <source>
        <dbReference type="Proteomes" id="UP000178943"/>
    </source>
</evidence>
<evidence type="ECO:0000256" key="5">
    <source>
        <dbReference type="PROSITE-ProRule" id="PRU00510"/>
    </source>
</evidence>
<dbReference type="InterPro" id="IPR052016">
    <property type="entry name" value="Bact_Sigma-Reg"/>
</dbReference>
<evidence type="ECO:0000259" key="6">
    <source>
        <dbReference type="PROSITE" id="PS51746"/>
    </source>
</evidence>
<evidence type="ECO:0000256" key="4">
    <source>
        <dbReference type="ARBA" id="ARBA00022833"/>
    </source>
</evidence>
<dbReference type="STRING" id="1817863.A2Y62_08965"/>
<dbReference type="Pfam" id="PF01258">
    <property type="entry name" value="zf-dskA_traR"/>
    <property type="match status" value="1"/>
</dbReference>
<dbReference type="PROSITE" id="PS51128">
    <property type="entry name" value="ZF_DKSA_2"/>
    <property type="match status" value="1"/>
</dbReference>
<dbReference type="GO" id="GO:0016791">
    <property type="term" value="F:phosphatase activity"/>
    <property type="evidence" value="ECO:0007669"/>
    <property type="project" value="TreeGrafter"/>
</dbReference>
<feature type="domain" description="PPM-type phosphatase" evidence="6">
    <location>
        <begin position="114"/>
        <end position="325"/>
    </location>
</feature>
<evidence type="ECO:0000256" key="1">
    <source>
        <dbReference type="ARBA" id="ARBA00022723"/>
    </source>
</evidence>
<proteinExistence type="predicted"/>
<dbReference type="InterPro" id="IPR001932">
    <property type="entry name" value="PPM-type_phosphatase-like_dom"/>
</dbReference>
<dbReference type="EMBL" id="MFGW01000069">
    <property type="protein sequence ID" value="OGF67158.1"/>
    <property type="molecule type" value="Genomic_DNA"/>
</dbReference>
<dbReference type="Gene3D" id="1.20.120.910">
    <property type="entry name" value="DksA, coiled-coil domain"/>
    <property type="match status" value="1"/>
</dbReference>
<dbReference type="Proteomes" id="UP000178943">
    <property type="component" value="Unassembled WGS sequence"/>
</dbReference>
<keyword evidence="4" id="KW-0862">Zinc</keyword>
<keyword evidence="2" id="KW-0863">Zinc-finger</keyword>
<reference evidence="7 8" key="1">
    <citation type="journal article" date="2016" name="Nat. Commun.">
        <title>Thousands of microbial genomes shed light on interconnected biogeochemical processes in an aquifer system.</title>
        <authorList>
            <person name="Anantharaman K."/>
            <person name="Brown C.T."/>
            <person name="Hug L.A."/>
            <person name="Sharon I."/>
            <person name="Castelle C.J."/>
            <person name="Probst A.J."/>
            <person name="Thomas B.C."/>
            <person name="Singh A."/>
            <person name="Wilkins M.J."/>
            <person name="Karaoz U."/>
            <person name="Brodie E.L."/>
            <person name="Williams K.H."/>
            <person name="Hubbard S.S."/>
            <person name="Banfield J.F."/>
        </authorList>
    </citation>
    <scope>NUCLEOTIDE SEQUENCE [LARGE SCALE GENOMIC DNA]</scope>
</reference>
<dbReference type="SUPFAM" id="SSF57716">
    <property type="entry name" value="Glucocorticoid receptor-like (DNA-binding domain)"/>
    <property type="match status" value="1"/>
</dbReference>
<dbReference type="SUPFAM" id="SSF81606">
    <property type="entry name" value="PP2C-like"/>
    <property type="match status" value="1"/>
</dbReference>
<gene>
    <name evidence="7" type="ORF">A2Y62_08965</name>
</gene>
<dbReference type="Gene3D" id="3.60.40.10">
    <property type="entry name" value="PPM-type phosphatase domain"/>
    <property type="match status" value="1"/>
</dbReference>
<dbReference type="PANTHER" id="PTHR43156:SF2">
    <property type="entry name" value="STAGE II SPORULATION PROTEIN E"/>
    <property type="match status" value="1"/>
</dbReference>
<keyword evidence="3" id="KW-0378">Hydrolase</keyword>
<dbReference type="InterPro" id="IPR000962">
    <property type="entry name" value="Znf_DskA_TraR"/>
</dbReference>
<accession>A0A1F5VV05</accession>
<comment type="caution">
    <text evidence="7">The sequence shown here is derived from an EMBL/GenBank/DDBJ whole genome shotgun (WGS) entry which is preliminary data.</text>
</comment>
<dbReference type="PANTHER" id="PTHR43156">
    <property type="entry name" value="STAGE II SPORULATION PROTEIN E-RELATED"/>
    <property type="match status" value="1"/>
</dbReference>
<dbReference type="AlphaFoldDB" id="A0A1F5VV05"/>
<organism evidence="7 8">
    <name type="scientific">Candidatus Fischerbacteria bacterium RBG_13_37_8</name>
    <dbReference type="NCBI Taxonomy" id="1817863"/>
    <lineage>
        <taxon>Bacteria</taxon>
        <taxon>Candidatus Fischeribacteriota</taxon>
    </lineage>
</organism>
<evidence type="ECO:0000256" key="3">
    <source>
        <dbReference type="ARBA" id="ARBA00022801"/>
    </source>
</evidence>
<name>A0A1F5VV05_9BACT</name>
<protein>
    <recommendedName>
        <fullName evidence="6">PPM-type phosphatase domain-containing protein</fullName>
    </recommendedName>
</protein>
<evidence type="ECO:0000256" key="2">
    <source>
        <dbReference type="ARBA" id="ARBA00022771"/>
    </source>
</evidence>
<evidence type="ECO:0000313" key="7">
    <source>
        <dbReference type="EMBL" id="OGF67158.1"/>
    </source>
</evidence>
<keyword evidence="1" id="KW-0479">Metal-binding</keyword>
<sequence length="327" mass="36962">MEKRIDNYYEKKLVEKQQRLKSAIATLGKEEYLRTLLDEVDAALERVATGSYGICEECHEEIEEDRLLANPLLRFCLDHLSTDEQHALEEDIKLASQIQGALLPPRKMQLYGWDISYYYQPAGAVSGDFCDLVKNEDKRELFFFVGDVSGKGIAASMLMSNLHAIFRSIIDAGLSINELITRANRIFCESTLPESYATLVCGRAGSGGAIEIINAGHCLPILARKSELTSVESMGFPLGIFCVSQYTTRTFQLSPGETLLLYTDGLSECVNKANQEYGIERIHNVLRENEHVSPEELLHAYINDFQSFQEKQKQKDDLTIMVIRRME</sequence>
<feature type="zinc finger region" description="dksA C4-type" evidence="5">
    <location>
        <begin position="55"/>
        <end position="79"/>
    </location>
</feature>
<dbReference type="Pfam" id="PF07228">
    <property type="entry name" value="SpoIIE"/>
    <property type="match status" value="1"/>
</dbReference>
<dbReference type="SMART" id="SM00331">
    <property type="entry name" value="PP2C_SIG"/>
    <property type="match status" value="1"/>
</dbReference>
<dbReference type="PROSITE" id="PS51746">
    <property type="entry name" value="PPM_2"/>
    <property type="match status" value="1"/>
</dbReference>